<keyword evidence="1" id="KW-0472">Membrane</keyword>
<dbReference type="Pfam" id="PF07885">
    <property type="entry name" value="Ion_trans_2"/>
    <property type="match status" value="1"/>
</dbReference>
<gene>
    <name evidence="3" type="ORF">AB8Z38_35155</name>
</gene>
<keyword evidence="3" id="KW-0406">Ion transport</keyword>
<evidence type="ECO:0000256" key="1">
    <source>
        <dbReference type="SAM" id="Phobius"/>
    </source>
</evidence>
<organism evidence="3">
    <name type="scientific">Bradyrhizobium sp. LLZ17</name>
    <dbReference type="NCBI Taxonomy" id="3239388"/>
    <lineage>
        <taxon>Bacteria</taxon>
        <taxon>Pseudomonadati</taxon>
        <taxon>Pseudomonadota</taxon>
        <taxon>Alphaproteobacteria</taxon>
        <taxon>Hyphomicrobiales</taxon>
        <taxon>Nitrobacteraceae</taxon>
        <taxon>Bradyrhizobium</taxon>
    </lineage>
</organism>
<dbReference type="GO" id="GO:0034220">
    <property type="term" value="P:monoatomic ion transmembrane transport"/>
    <property type="evidence" value="ECO:0007669"/>
    <property type="project" value="UniProtKB-KW"/>
</dbReference>
<name>A0AB39XI48_9BRAD</name>
<proteinExistence type="predicted"/>
<keyword evidence="3" id="KW-0407">Ion channel</keyword>
<keyword evidence="3" id="KW-0813">Transport</keyword>
<sequence>MAVQFLLGTFISVINIMIHALVTVAAIDIARRAGLKHTVWPRSHLMAVMVMTAVILMVAHTVEVLVWALAYALVGAAPEGSELLYFTFVNYTTLGYGDITPVQGWRLTGPITAMNGILMFGWSTAVLFEVLRKTVEHLASISSLRVNSGDQGRRVDVDRAV</sequence>
<feature type="domain" description="Potassium channel" evidence="2">
    <location>
        <begin position="61"/>
        <end position="132"/>
    </location>
</feature>
<dbReference type="EMBL" id="CP165734">
    <property type="protein sequence ID" value="XDV57688.1"/>
    <property type="molecule type" value="Genomic_DNA"/>
</dbReference>
<dbReference type="Gene3D" id="1.10.287.70">
    <property type="match status" value="1"/>
</dbReference>
<feature type="transmembrane region" description="Helical" evidence="1">
    <location>
        <begin position="111"/>
        <end position="131"/>
    </location>
</feature>
<keyword evidence="1" id="KW-1133">Transmembrane helix</keyword>
<feature type="transmembrane region" description="Helical" evidence="1">
    <location>
        <begin position="6"/>
        <end position="27"/>
    </location>
</feature>
<reference evidence="3" key="1">
    <citation type="submission" date="2024-08" db="EMBL/GenBank/DDBJ databases">
        <authorList>
            <person name="Chaddad Z."/>
            <person name="Lamrabet M."/>
            <person name="Bouhnik O."/>
            <person name="Alami S."/>
            <person name="Wipf D."/>
            <person name="Courty P.E."/>
            <person name="Missbah El Idrissi M."/>
        </authorList>
    </citation>
    <scope>NUCLEOTIDE SEQUENCE</scope>
    <source>
        <strain evidence="3">LLZ17</strain>
    </source>
</reference>
<protein>
    <submittedName>
        <fullName evidence="3">Potassium channel family protein</fullName>
    </submittedName>
</protein>
<accession>A0AB39XI48</accession>
<dbReference type="RefSeq" id="WP_369722112.1">
    <property type="nucleotide sequence ID" value="NZ_CP165734.1"/>
</dbReference>
<dbReference type="InterPro" id="IPR013099">
    <property type="entry name" value="K_chnl_dom"/>
</dbReference>
<evidence type="ECO:0000313" key="3">
    <source>
        <dbReference type="EMBL" id="XDV57688.1"/>
    </source>
</evidence>
<dbReference type="SUPFAM" id="SSF81324">
    <property type="entry name" value="Voltage-gated potassium channels"/>
    <property type="match status" value="1"/>
</dbReference>
<evidence type="ECO:0000259" key="2">
    <source>
        <dbReference type="Pfam" id="PF07885"/>
    </source>
</evidence>
<dbReference type="AlphaFoldDB" id="A0AB39XI48"/>
<feature type="transmembrane region" description="Helical" evidence="1">
    <location>
        <begin position="48"/>
        <end position="74"/>
    </location>
</feature>
<keyword evidence="1" id="KW-0812">Transmembrane</keyword>